<dbReference type="Pfam" id="PF00400">
    <property type="entry name" value="WD40"/>
    <property type="match status" value="2"/>
</dbReference>
<evidence type="ECO:0000256" key="3">
    <source>
        <dbReference type="ARBA" id="ARBA00022574"/>
    </source>
</evidence>
<name>A0AA35W608_GEOBA</name>
<dbReference type="PANTHER" id="PTHR19861">
    <property type="entry name" value="WD40 REPEAT PROTEIN SWD2"/>
    <property type="match status" value="1"/>
</dbReference>
<evidence type="ECO:0000256" key="6">
    <source>
        <dbReference type="PROSITE-ProRule" id="PRU00221"/>
    </source>
</evidence>
<dbReference type="GO" id="GO:0016070">
    <property type="term" value="P:RNA metabolic process"/>
    <property type="evidence" value="ECO:0007669"/>
    <property type="project" value="UniProtKB-ARBA"/>
</dbReference>
<reference evidence="7" key="1">
    <citation type="submission" date="2023-03" db="EMBL/GenBank/DDBJ databases">
        <authorList>
            <person name="Steffen K."/>
            <person name="Cardenas P."/>
        </authorList>
    </citation>
    <scope>NUCLEOTIDE SEQUENCE</scope>
</reference>
<sequence length="197" mass="22693">MKLTDEVFRSFRVSKVFRENTDRVNCLDFSANGDQMIASSNDDSIVIYCCLEGRPKRTLYSKKYGCDLLQYTHAPNAIVYSSNKVDDTIRYLSLHDNKFLRYFPGHTKRVVALMMCPINDSFLSGSLDRTIRLWDLRSPNCQGLMHLNGRPVTSFDPEGLIFAAGIESRQLKLYDLRTFDKGPFATFRVRQDHPNCE</sequence>
<dbReference type="AlphaFoldDB" id="A0AA35W608"/>
<dbReference type="Proteomes" id="UP001174909">
    <property type="component" value="Unassembled WGS sequence"/>
</dbReference>
<dbReference type="InterPro" id="IPR036322">
    <property type="entry name" value="WD40_repeat_dom_sf"/>
</dbReference>
<evidence type="ECO:0000256" key="1">
    <source>
        <dbReference type="ARBA" id="ARBA00004123"/>
    </source>
</evidence>
<dbReference type="GO" id="GO:0003682">
    <property type="term" value="F:chromatin binding"/>
    <property type="evidence" value="ECO:0007669"/>
    <property type="project" value="TreeGrafter"/>
</dbReference>
<protein>
    <submittedName>
        <fullName evidence="7">WD repeat-containing protein 82</fullName>
    </submittedName>
</protein>
<comment type="caution">
    <text evidence="7">The sequence shown here is derived from an EMBL/GenBank/DDBJ whole genome shotgun (WGS) entry which is preliminary data.</text>
</comment>
<organism evidence="7 8">
    <name type="scientific">Geodia barretti</name>
    <name type="common">Barrett's horny sponge</name>
    <dbReference type="NCBI Taxonomy" id="519541"/>
    <lineage>
        <taxon>Eukaryota</taxon>
        <taxon>Metazoa</taxon>
        <taxon>Porifera</taxon>
        <taxon>Demospongiae</taxon>
        <taxon>Heteroscleromorpha</taxon>
        <taxon>Tetractinellida</taxon>
        <taxon>Astrophorina</taxon>
        <taxon>Geodiidae</taxon>
        <taxon>Geodia</taxon>
    </lineage>
</organism>
<accession>A0AA35W608</accession>
<dbReference type="PANTHER" id="PTHR19861:SF0">
    <property type="entry name" value="WD REPEAT-CONTAINING PROTEIN 82"/>
    <property type="match status" value="1"/>
</dbReference>
<comment type="subcellular location">
    <subcellularLocation>
        <location evidence="1">Nucleus</location>
    </subcellularLocation>
</comment>
<gene>
    <name evidence="7" type="ORF">GBAR_LOCUS3112</name>
</gene>
<evidence type="ECO:0000256" key="2">
    <source>
        <dbReference type="ARBA" id="ARBA00005616"/>
    </source>
</evidence>
<dbReference type="GO" id="GO:0048188">
    <property type="term" value="C:Set1C/COMPASS complex"/>
    <property type="evidence" value="ECO:0007669"/>
    <property type="project" value="TreeGrafter"/>
</dbReference>
<dbReference type="EMBL" id="CASHTH010000427">
    <property type="protein sequence ID" value="CAI8001087.1"/>
    <property type="molecule type" value="Genomic_DNA"/>
</dbReference>
<keyword evidence="5" id="KW-0539">Nucleus</keyword>
<evidence type="ECO:0000256" key="4">
    <source>
        <dbReference type="ARBA" id="ARBA00022737"/>
    </source>
</evidence>
<comment type="similarity">
    <text evidence="2">Belongs to the WD repeat SWD2 family.</text>
</comment>
<dbReference type="PROSITE" id="PS50082">
    <property type="entry name" value="WD_REPEATS_2"/>
    <property type="match status" value="1"/>
</dbReference>
<dbReference type="SMART" id="SM00320">
    <property type="entry name" value="WD40"/>
    <property type="match status" value="3"/>
</dbReference>
<dbReference type="SUPFAM" id="SSF50978">
    <property type="entry name" value="WD40 repeat-like"/>
    <property type="match status" value="1"/>
</dbReference>
<keyword evidence="8" id="KW-1185">Reference proteome</keyword>
<evidence type="ECO:0000313" key="7">
    <source>
        <dbReference type="EMBL" id="CAI8001087.1"/>
    </source>
</evidence>
<feature type="repeat" description="WD" evidence="6">
    <location>
        <begin position="103"/>
        <end position="138"/>
    </location>
</feature>
<evidence type="ECO:0000256" key="5">
    <source>
        <dbReference type="ARBA" id="ARBA00023242"/>
    </source>
</evidence>
<dbReference type="InterPro" id="IPR001680">
    <property type="entry name" value="WD40_rpt"/>
</dbReference>
<proteinExistence type="inferred from homology"/>
<dbReference type="InterPro" id="IPR015943">
    <property type="entry name" value="WD40/YVTN_repeat-like_dom_sf"/>
</dbReference>
<evidence type="ECO:0000313" key="8">
    <source>
        <dbReference type="Proteomes" id="UP001174909"/>
    </source>
</evidence>
<keyword evidence="3 6" id="KW-0853">WD repeat</keyword>
<keyword evidence="4" id="KW-0677">Repeat</keyword>
<dbReference type="Gene3D" id="2.130.10.10">
    <property type="entry name" value="YVTN repeat-like/Quinoprotein amine dehydrogenase"/>
    <property type="match status" value="1"/>
</dbReference>
<dbReference type="PROSITE" id="PS50294">
    <property type="entry name" value="WD_REPEATS_REGION"/>
    <property type="match status" value="1"/>
</dbReference>
<dbReference type="InterPro" id="IPR037867">
    <property type="entry name" value="Swd2/WDR82"/>
</dbReference>